<keyword evidence="2" id="KW-0732">Signal</keyword>
<feature type="compositionally biased region" description="Polar residues" evidence="1">
    <location>
        <begin position="98"/>
        <end position="111"/>
    </location>
</feature>
<evidence type="ECO:0000313" key="4">
    <source>
        <dbReference type="Proteomes" id="UP000295722"/>
    </source>
</evidence>
<dbReference type="Proteomes" id="UP000295722">
    <property type="component" value="Unassembled WGS sequence"/>
</dbReference>
<gene>
    <name evidence="3" type="ORF">EYW47_15310</name>
</gene>
<comment type="caution">
    <text evidence="3">The sequence shown here is derived from an EMBL/GenBank/DDBJ whole genome shotgun (WGS) entry which is preliminary data.</text>
</comment>
<sequence length="111" mass="12695">MRTLPVYLAAIATLTLAFAGTASASTYTHWDATHGRRVEVNHRLANQDRRIHNEVREGEMSHAQAARLHRDDHQIRHEERLMASQDGSHITRAEDRALNQQENHVSRQIGQ</sequence>
<keyword evidence="4" id="KW-1185">Reference proteome</keyword>
<feature type="signal peptide" evidence="2">
    <location>
        <begin position="1"/>
        <end position="24"/>
    </location>
</feature>
<protein>
    <recommendedName>
        <fullName evidence="5">Lipoprotein</fullName>
    </recommendedName>
</protein>
<evidence type="ECO:0000256" key="2">
    <source>
        <dbReference type="SAM" id="SignalP"/>
    </source>
</evidence>
<evidence type="ECO:0000256" key="1">
    <source>
        <dbReference type="SAM" id="MobiDB-lite"/>
    </source>
</evidence>
<dbReference type="RefSeq" id="WP_133195664.1">
    <property type="nucleotide sequence ID" value="NZ_JBHUCW010000009.1"/>
</dbReference>
<feature type="chain" id="PRO_5020404832" description="Lipoprotein" evidence="2">
    <location>
        <begin position="25"/>
        <end position="111"/>
    </location>
</feature>
<name>A0A4R5MAX5_9BURK</name>
<accession>A0A4R5MAX5</accession>
<dbReference type="EMBL" id="SMRP01000006">
    <property type="protein sequence ID" value="TDG23294.1"/>
    <property type="molecule type" value="Genomic_DNA"/>
</dbReference>
<evidence type="ECO:0008006" key="5">
    <source>
        <dbReference type="Google" id="ProtNLM"/>
    </source>
</evidence>
<dbReference type="OrthoDB" id="7510069at2"/>
<reference evidence="3 4" key="1">
    <citation type="submission" date="2019-03" db="EMBL/GenBank/DDBJ databases">
        <title>Paraburkholderia sp. 4M-K11, isolated from subtropical forest soil.</title>
        <authorList>
            <person name="Gao Z.-H."/>
            <person name="Qiu L.-H."/>
        </authorList>
    </citation>
    <scope>NUCLEOTIDE SEQUENCE [LARGE SCALE GENOMIC DNA]</scope>
    <source>
        <strain evidence="3 4">4M-K11</strain>
    </source>
</reference>
<feature type="region of interest" description="Disordered" evidence="1">
    <location>
        <begin position="53"/>
        <end position="72"/>
    </location>
</feature>
<organism evidence="3 4">
    <name type="scientific">Paraburkholderia silviterrae</name>
    <dbReference type="NCBI Taxonomy" id="2528715"/>
    <lineage>
        <taxon>Bacteria</taxon>
        <taxon>Pseudomonadati</taxon>
        <taxon>Pseudomonadota</taxon>
        <taxon>Betaproteobacteria</taxon>
        <taxon>Burkholderiales</taxon>
        <taxon>Burkholderiaceae</taxon>
        <taxon>Paraburkholderia</taxon>
    </lineage>
</organism>
<evidence type="ECO:0000313" key="3">
    <source>
        <dbReference type="EMBL" id="TDG23294.1"/>
    </source>
</evidence>
<feature type="region of interest" description="Disordered" evidence="1">
    <location>
        <begin position="80"/>
        <end position="111"/>
    </location>
</feature>
<dbReference type="AlphaFoldDB" id="A0A4R5MAX5"/>
<proteinExistence type="predicted"/>